<organism evidence="7 8">
    <name type="scientific">Nocardioides potassii</name>
    <dbReference type="NCBI Taxonomy" id="2911371"/>
    <lineage>
        <taxon>Bacteria</taxon>
        <taxon>Bacillati</taxon>
        <taxon>Actinomycetota</taxon>
        <taxon>Actinomycetes</taxon>
        <taxon>Propionibacteriales</taxon>
        <taxon>Nocardioidaceae</taxon>
        <taxon>Nocardioides</taxon>
    </lineage>
</organism>
<feature type="transmembrane region" description="Helical" evidence="5">
    <location>
        <begin position="338"/>
        <end position="362"/>
    </location>
</feature>
<evidence type="ECO:0000256" key="3">
    <source>
        <dbReference type="ARBA" id="ARBA00022989"/>
    </source>
</evidence>
<dbReference type="Pfam" id="PF07690">
    <property type="entry name" value="MFS_1"/>
    <property type="match status" value="1"/>
</dbReference>
<dbReference type="InterPro" id="IPR036259">
    <property type="entry name" value="MFS_trans_sf"/>
</dbReference>
<keyword evidence="4 5" id="KW-0472">Membrane</keyword>
<dbReference type="RefSeq" id="WP_236399405.1">
    <property type="nucleotide sequence ID" value="NZ_JAKJHZ010000003.1"/>
</dbReference>
<keyword evidence="3 5" id="KW-1133">Transmembrane helix</keyword>
<feature type="transmembrane region" description="Helical" evidence="5">
    <location>
        <begin position="282"/>
        <end position="305"/>
    </location>
</feature>
<keyword evidence="8" id="KW-1185">Reference proteome</keyword>
<dbReference type="Proteomes" id="UP001201161">
    <property type="component" value="Unassembled WGS sequence"/>
</dbReference>
<name>A0ABS9H5X9_9ACTN</name>
<dbReference type="PROSITE" id="PS50850">
    <property type="entry name" value="MFS"/>
    <property type="match status" value="1"/>
</dbReference>
<feature type="transmembrane region" description="Helical" evidence="5">
    <location>
        <begin position="247"/>
        <end position="270"/>
    </location>
</feature>
<evidence type="ECO:0000256" key="2">
    <source>
        <dbReference type="ARBA" id="ARBA00022692"/>
    </source>
</evidence>
<feature type="transmembrane region" description="Helical" evidence="5">
    <location>
        <begin position="149"/>
        <end position="174"/>
    </location>
</feature>
<sequence length="440" mass="45942">MTSPPPGPLTPADDPRPRVHFAWVVAAVAFTTLVGAAAFRSVPGVLIEPLHDEFGWSHGLIGSAVSLNLMLFGLISPFAAALMDRFGVRPVVTFALLMVALGSGLTVFMTQPWQLILTWGLLVGVGTGSMSMAFVATITSRWFVARRGLVSGILTAGNATGQLIFLPVVAWLATHHGWRTAALLASVAALAVVPLVLVFLRNHPADLGLRALGATDADPGPPPHQQVGSSAGRALAVLRDAARTRTFWLLAGGFAICGMTTNGLIATHFVPAAHDHGMPATTAASLLAVVGVFDVVGTIASGWLTDKVDPRLLLVGYYALRGVGLITLPALMSPHVQPSMWVFIIVYGLDWVATVPPTVAICREWFGAASGPIVFGWVFASHQVGAAVAATGAGIVRDVTGDYDPAFYSAAGLCAVAAAMSYAIRRRPQPADQPQPAGVM</sequence>
<reference evidence="7 8" key="1">
    <citation type="submission" date="2022-01" db="EMBL/GenBank/DDBJ databases">
        <title>Nocardioides sp. nov., an actinomycete isolated from mining soil.</title>
        <authorList>
            <person name="Liu L."/>
        </authorList>
    </citation>
    <scope>NUCLEOTIDE SEQUENCE [LARGE SCALE GENOMIC DNA]</scope>
    <source>
        <strain evidence="7 8">KLBMP 9356</strain>
    </source>
</reference>
<evidence type="ECO:0000259" key="6">
    <source>
        <dbReference type="PROSITE" id="PS50850"/>
    </source>
</evidence>
<evidence type="ECO:0000256" key="5">
    <source>
        <dbReference type="SAM" id="Phobius"/>
    </source>
</evidence>
<dbReference type="SUPFAM" id="SSF103473">
    <property type="entry name" value="MFS general substrate transporter"/>
    <property type="match status" value="1"/>
</dbReference>
<protein>
    <submittedName>
        <fullName evidence="7">MFS transporter</fullName>
    </submittedName>
</protein>
<dbReference type="InterPro" id="IPR020846">
    <property type="entry name" value="MFS_dom"/>
</dbReference>
<dbReference type="PANTHER" id="PTHR11360">
    <property type="entry name" value="MONOCARBOXYLATE TRANSPORTER"/>
    <property type="match status" value="1"/>
</dbReference>
<feature type="transmembrane region" description="Helical" evidence="5">
    <location>
        <begin position="407"/>
        <end position="424"/>
    </location>
</feature>
<dbReference type="InterPro" id="IPR050327">
    <property type="entry name" value="Proton-linked_MCT"/>
</dbReference>
<gene>
    <name evidence="7" type="ORF">L2K70_03470</name>
</gene>
<evidence type="ECO:0000313" key="8">
    <source>
        <dbReference type="Proteomes" id="UP001201161"/>
    </source>
</evidence>
<feature type="transmembrane region" description="Helical" evidence="5">
    <location>
        <begin position="312"/>
        <end position="332"/>
    </location>
</feature>
<feature type="transmembrane region" description="Helical" evidence="5">
    <location>
        <begin position="180"/>
        <end position="200"/>
    </location>
</feature>
<feature type="transmembrane region" description="Helical" evidence="5">
    <location>
        <begin position="91"/>
        <end position="110"/>
    </location>
</feature>
<dbReference type="EMBL" id="JAKJHZ010000003">
    <property type="protein sequence ID" value="MCF6376652.1"/>
    <property type="molecule type" value="Genomic_DNA"/>
</dbReference>
<evidence type="ECO:0000313" key="7">
    <source>
        <dbReference type="EMBL" id="MCF6376652.1"/>
    </source>
</evidence>
<feature type="transmembrane region" description="Helical" evidence="5">
    <location>
        <begin position="59"/>
        <end position="79"/>
    </location>
</feature>
<dbReference type="CDD" id="cd17355">
    <property type="entry name" value="MFS_YcxA_like"/>
    <property type="match status" value="1"/>
</dbReference>
<feature type="transmembrane region" description="Helical" evidence="5">
    <location>
        <begin position="21"/>
        <end position="39"/>
    </location>
</feature>
<proteinExistence type="predicted"/>
<comment type="subcellular location">
    <subcellularLocation>
        <location evidence="1">Cell membrane</location>
        <topology evidence="1">Multi-pass membrane protein</topology>
    </subcellularLocation>
</comment>
<dbReference type="Gene3D" id="1.20.1250.20">
    <property type="entry name" value="MFS general substrate transporter like domains"/>
    <property type="match status" value="2"/>
</dbReference>
<feature type="transmembrane region" description="Helical" evidence="5">
    <location>
        <begin position="116"/>
        <end position="137"/>
    </location>
</feature>
<dbReference type="InterPro" id="IPR011701">
    <property type="entry name" value="MFS"/>
</dbReference>
<keyword evidence="2 5" id="KW-0812">Transmembrane</keyword>
<accession>A0ABS9H5X9</accession>
<feature type="domain" description="Major facilitator superfamily (MFS) profile" evidence="6">
    <location>
        <begin position="24"/>
        <end position="429"/>
    </location>
</feature>
<comment type="caution">
    <text evidence="7">The sequence shown here is derived from an EMBL/GenBank/DDBJ whole genome shotgun (WGS) entry which is preliminary data.</text>
</comment>
<evidence type="ECO:0000256" key="1">
    <source>
        <dbReference type="ARBA" id="ARBA00004651"/>
    </source>
</evidence>
<dbReference type="PANTHER" id="PTHR11360:SF284">
    <property type="entry name" value="EG:103B4.3 PROTEIN-RELATED"/>
    <property type="match status" value="1"/>
</dbReference>
<evidence type="ECO:0000256" key="4">
    <source>
        <dbReference type="ARBA" id="ARBA00023136"/>
    </source>
</evidence>
<feature type="transmembrane region" description="Helical" evidence="5">
    <location>
        <begin position="374"/>
        <end position="395"/>
    </location>
</feature>